<dbReference type="EMBL" id="CZDF01000132">
    <property type="protein sequence ID" value="CUR30772.1"/>
    <property type="molecule type" value="Genomic_DNA"/>
</dbReference>
<reference evidence="2" key="1">
    <citation type="submission" date="2015-10" db="EMBL/GenBank/DDBJ databases">
        <authorList>
            <person name="Regsiter A."/>
            <person name="william w."/>
        </authorList>
    </citation>
    <scope>NUCLEOTIDE SEQUENCE [LARGE SCALE GENOMIC DNA]</scope>
</reference>
<dbReference type="OrthoDB" id="7873998at2"/>
<proteinExistence type="predicted"/>
<gene>
    <name evidence="1" type="ORF">PL9214290363</name>
</gene>
<evidence type="ECO:0008006" key="3">
    <source>
        <dbReference type="Google" id="ProtNLM"/>
    </source>
</evidence>
<evidence type="ECO:0000313" key="2">
    <source>
        <dbReference type="Proteomes" id="UP000184315"/>
    </source>
</evidence>
<keyword evidence="2" id="KW-1185">Reference proteome</keyword>
<name>A0A1J1LFU5_9CYAN</name>
<dbReference type="AlphaFoldDB" id="A0A1J1LFU5"/>
<protein>
    <recommendedName>
        <fullName evidence="3">Carboxypeptidase regulatory-like domain-containing protein</fullName>
    </recommendedName>
</protein>
<dbReference type="STRING" id="671072.PL9214290363"/>
<accession>A0A1J1LFU5</accession>
<evidence type="ECO:0000313" key="1">
    <source>
        <dbReference type="EMBL" id="CUR30772.1"/>
    </source>
</evidence>
<dbReference type="Proteomes" id="UP000184315">
    <property type="component" value="Unassembled WGS sequence"/>
</dbReference>
<organism evidence="1 2">
    <name type="scientific">Planktothrix tepida PCC 9214</name>
    <dbReference type="NCBI Taxonomy" id="671072"/>
    <lineage>
        <taxon>Bacteria</taxon>
        <taxon>Bacillati</taxon>
        <taxon>Cyanobacteriota</taxon>
        <taxon>Cyanophyceae</taxon>
        <taxon>Oscillatoriophycideae</taxon>
        <taxon>Oscillatoriales</taxon>
        <taxon>Microcoleaceae</taxon>
        <taxon>Planktothrix</taxon>
    </lineage>
</organism>
<dbReference type="RefSeq" id="WP_072717747.1">
    <property type="nucleotide sequence ID" value="NZ_LN889782.1"/>
</dbReference>
<sequence>MKYQWIIVFLLFPILSVQERAIAHGAKAEYQLTSAVEIKALYDSGFPMKKAQVTVYAPDNPTQPWKEGLTDEEGSFTFTPDVKKTGYWEVKVRQAGHGALISIPLESKNFLTGKSTALTPNKAELSPLQKGVMIASVIWGCIGTALFFQRSKAPRLSPELDREIVSPKS</sequence>